<reference evidence="1" key="1">
    <citation type="submission" date="2018-06" db="EMBL/GenBank/DDBJ databases">
        <authorList>
            <person name="Zhirakovskaya E."/>
        </authorList>
    </citation>
    <scope>NUCLEOTIDE SEQUENCE</scope>
</reference>
<sequence length="68" mass="7916">MLFSVEEIRNDFKNFEVVELKEEIIDLNEGLYRRGMPPVTRFIGKKLLNKIIKPSLFGLDLINAFICS</sequence>
<organism evidence="1">
    <name type="scientific">hydrothermal vent metagenome</name>
    <dbReference type="NCBI Taxonomy" id="652676"/>
    <lineage>
        <taxon>unclassified sequences</taxon>
        <taxon>metagenomes</taxon>
        <taxon>ecological metagenomes</taxon>
    </lineage>
</organism>
<gene>
    <name evidence="1" type="ORF">MNBD_BACTEROID06-980</name>
</gene>
<name>A0A3B0UN74_9ZZZZ</name>
<protein>
    <submittedName>
        <fullName evidence="1">Uncharacterized protein</fullName>
    </submittedName>
</protein>
<accession>A0A3B0UN74</accession>
<dbReference type="AlphaFoldDB" id="A0A3B0UN74"/>
<evidence type="ECO:0000313" key="1">
    <source>
        <dbReference type="EMBL" id="VAW26009.1"/>
    </source>
</evidence>
<dbReference type="EMBL" id="UOES01000051">
    <property type="protein sequence ID" value="VAW26009.1"/>
    <property type="molecule type" value="Genomic_DNA"/>
</dbReference>
<proteinExistence type="predicted"/>